<feature type="compositionally biased region" description="Polar residues" evidence="6">
    <location>
        <begin position="1"/>
        <end position="19"/>
    </location>
</feature>
<feature type="transmembrane region" description="Helical" evidence="7">
    <location>
        <begin position="68"/>
        <end position="93"/>
    </location>
</feature>
<evidence type="ECO:0000259" key="8">
    <source>
        <dbReference type="Pfam" id="PF20684"/>
    </source>
</evidence>
<sequence>MASTTTMGDATAEPTSTAWPDTPEFTHPDMRIAFQVTINLLAVILTTTCVGLRLYVRRKLTCSVALDDYILVAAHVSFICLIAFFFGVFGYIATNNATEVFWPTLGLVSVWTLIWAVNTSLVRCAIAAFFLRAVPRSSYRLSRAFMLAIAGLCTAFVLIGSLVGFFQCGDPFHLSTTTSCLDLKAIEGLAIACRVIILATDWVMTLIPAYIVWRSAMPLRTKYPTIGIIMLGACASVLCVLRFPFNDLGVVSGPPSFPDLMLSYTLTMADNCLGIVVVSLAASKPFLDRLRAKRKARRIEGKPVYHEGRLGEVSSGLSGAGTGEQKSMMGNVVFLSDFRIDAEKGDVLFAR</sequence>
<evidence type="ECO:0000313" key="10">
    <source>
        <dbReference type="Proteomes" id="UP000799439"/>
    </source>
</evidence>
<keyword evidence="10" id="KW-1185">Reference proteome</keyword>
<feature type="transmembrane region" description="Helical" evidence="7">
    <location>
        <begin position="225"/>
        <end position="245"/>
    </location>
</feature>
<evidence type="ECO:0000256" key="3">
    <source>
        <dbReference type="ARBA" id="ARBA00022989"/>
    </source>
</evidence>
<evidence type="ECO:0000256" key="7">
    <source>
        <dbReference type="SAM" id="Phobius"/>
    </source>
</evidence>
<evidence type="ECO:0000256" key="5">
    <source>
        <dbReference type="ARBA" id="ARBA00038359"/>
    </source>
</evidence>
<dbReference type="OrthoDB" id="4682787at2759"/>
<comment type="similarity">
    <text evidence="5">Belongs to the SAT4 family.</text>
</comment>
<evidence type="ECO:0000256" key="6">
    <source>
        <dbReference type="SAM" id="MobiDB-lite"/>
    </source>
</evidence>
<dbReference type="Proteomes" id="UP000799439">
    <property type="component" value="Unassembled WGS sequence"/>
</dbReference>
<feature type="region of interest" description="Disordered" evidence="6">
    <location>
        <begin position="1"/>
        <end position="22"/>
    </location>
</feature>
<feature type="transmembrane region" description="Helical" evidence="7">
    <location>
        <begin position="32"/>
        <end position="56"/>
    </location>
</feature>
<dbReference type="InterPro" id="IPR049326">
    <property type="entry name" value="Rhodopsin_dom_fungi"/>
</dbReference>
<dbReference type="PANTHER" id="PTHR33048:SF47">
    <property type="entry name" value="INTEGRAL MEMBRANE PROTEIN-RELATED"/>
    <property type="match status" value="1"/>
</dbReference>
<keyword evidence="4 7" id="KW-0472">Membrane</keyword>
<gene>
    <name evidence="9" type="ORF">K461DRAFT_293824</name>
</gene>
<protein>
    <recommendedName>
        <fullName evidence="8">Rhodopsin domain-containing protein</fullName>
    </recommendedName>
</protein>
<evidence type="ECO:0000256" key="1">
    <source>
        <dbReference type="ARBA" id="ARBA00004141"/>
    </source>
</evidence>
<name>A0A9P4MKW4_9PEZI</name>
<feature type="transmembrane region" description="Helical" evidence="7">
    <location>
        <begin position="265"/>
        <end position="287"/>
    </location>
</feature>
<evidence type="ECO:0000256" key="2">
    <source>
        <dbReference type="ARBA" id="ARBA00022692"/>
    </source>
</evidence>
<dbReference type="Pfam" id="PF20684">
    <property type="entry name" value="Fung_rhodopsin"/>
    <property type="match status" value="1"/>
</dbReference>
<dbReference type="PANTHER" id="PTHR33048">
    <property type="entry name" value="PTH11-LIKE INTEGRAL MEMBRANE PROTEIN (AFU_ORTHOLOGUE AFUA_5G11245)"/>
    <property type="match status" value="1"/>
</dbReference>
<dbReference type="GO" id="GO:0016020">
    <property type="term" value="C:membrane"/>
    <property type="evidence" value="ECO:0007669"/>
    <property type="project" value="UniProtKB-SubCell"/>
</dbReference>
<dbReference type="AlphaFoldDB" id="A0A9P4MKW4"/>
<proteinExistence type="inferred from homology"/>
<keyword evidence="3 7" id="KW-1133">Transmembrane helix</keyword>
<evidence type="ECO:0000313" key="9">
    <source>
        <dbReference type="EMBL" id="KAF2153569.1"/>
    </source>
</evidence>
<dbReference type="InterPro" id="IPR052337">
    <property type="entry name" value="SAT4-like"/>
</dbReference>
<comment type="caution">
    <text evidence="9">The sequence shown here is derived from an EMBL/GenBank/DDBJ whole genome shotgun (WGS) entry which is preliminary data.</text>
</comment>
<accession>A0A9P4MKW4</accession>
<organism evidence="9 10">
    <name type="scientific">Myriangium duriaei CBS 260.36</name>
    <dbReference type="NCBI Taxonomy" id="1168546"/>
    <lineage>
        <taxon>Eukaryota</taxon>
        <taxon>Fungi</taxon>
        <taxon>Dikarya</taxon>
        <taxon>Ascomycota</taxon>
        <taxon>Pezizomycotina</taxon>
        <taxon>Dothideomycetes</taxon>
        <taxon>Dothideomycetidae</taxon>
        <taxon>Myriangiales</taxon>
        <taxon>Myriangiaceae</taxon>
        <taxon>Myriangium</taxon>
    </lineage>
</organism>
<comment type="subcellular location">
    <subcellularLocation>
        <location evidence="1">Membrane</location>
        <topology evidence="1">Multi-pass membrane protein</topology>
    </subcellularLocation>
</comment>
<feature type="domain" description="Rhodopsin" evidence="8">
    <location>
        <begin position="52"/>
        <end position="288"/>
    </location>
</feature>
<reference evidence="9" key="1">
    <citation type="journal article" date="2020" name="Stud. Mycol.">
        <title>101 Dothideomycetes genomes: a test case for predicting lifestyles and emergence of pathogens.</title>
        <authorList>
            <person name="Haridas S."/>
            <person name="Albert R."/>
            <person name="Binder M."/>
            <person name="Bloem J."/>
            <person name="Labutti K."/>
            <person name="Salamov A."/>
            <person name="Andreopoulos B."/>
            <person name="Baker S."/>
            <person name="Barry K."/>
            <person name="Bills G."/>
            <person name="Bluhm B."/>
            <person name="Cannon C."/>
            <person name="Castanera R."/>
            <person name="Culley D."/>
            <person name="Daum C."/>
            <person name="Ezra D."/>
            <person name="Gonzalez J."/>
            <person name="Henrissat B."/>
            <person name="Kuo A."/>
            <person name="Liang C."/>
            <person name="Lipzen A."/>
            <person name="Lutzoni F."/>
            <person name="Magnuson J."/>
            <person name="Mondo S."/>
            <person name="Nolan M."/>
            <person name="Ohm R."/>
            <person name="Pangilinan J."/>
            <person name="Park H.-J."/>
            <person name="Ramirez L."/>
            <person name="Alfaro M."/>
            <person name="Sun H."/>
            <person name="Tritt A."/>
            <person name="Yoshinaga Y."/>
            <person name="Zwiers L.-H."/>
            <person name="Turgeon B."/>
            <person name="Goodwin S."/>
            <person name="Spatafora J."/>
            <person name="Crous P."/>
            <person name="Grigoriev I."/>
        </authorList>
    </citation>
    <scope>NUCLEOTIDE SEQUENCE</scope>
    <source>
        <strain evidence="9">CBS 260.36</strain>
    </source>
</reference>
<feature type="transmembrane region" description="Helical" evidence="7">
    <location>
        <begin position="186"/>
        <end position="213"/>
    </location>
</feature>
<keyword evidence="2 7" id="KW-0812">Transmembrane</keyword>
<feature type="transmembrane region" description="Helical" evidence="7">
    <location>
        <begin position="145"/>
        <end position="166"/>
    </location>
</feature>
<dbReference type="EMBL" id="ML996085">
    <property type="protein sequence ID" value="KAF2153569.1"/>
    <property type="molecule type" value="Genomic_DNA"/>
</dbReference>
<evidence type="ECO:0000256" key="4">
    <source>
        <dbReference type="ARBA" id="ARBA00023136"/>
    </source>
</evidence>